<dbReference type="Gene3D" id="1.10.530.10">
    <property type="match status" value="1"/>
</dbReference>
<evidence type="ECO:0008006" key="5">
    <source>
        <dbReference type="Google" id="ProtNLM"/>
    </source>
</evidence>
<feature type="coiled-coil region" evidence="1">
    <location>
        <begin position="39"/>
        <end position="147"/>
    </location>
</feature>
<evidence type="ECO:0000256" key="1">
    <source>
        <dbReference type="SAM" id="Coils"/>
    </source>
</evidence>
<protein>
    <recommendedName>
        <fullName evidence="5">Transglycosylase SLT domain-containing protein</fullName>
    </recommendedName>
</protein>
<evidence type="ECO:0000256" key="2">
    <source>
        <dbReference type="SAM" id="Phobius"/>
    </source>
</evidence>
<accession>A0A1G2QGK2</accession>
<organism evidence="3 4">
    <name type="scientific">Candidatus Vogelbacteria bacterium RIFOXYD1_FULL_46_19</name>
    <dbReference type="NCBI Taxonomy" id="1802439"/>
    <lineage>
        <taxon>Bacteria</taxon>
        <taxon>Candidatus Vogeliibacteriota</taxon>
    </lineage>
</organism>
<keyword evidence="1" id="KW-0175">Coiled coil</keyword>
<gene>
    <name evidence="3" type="ORF">A2589_02085</name>
</gene>
<dbReference type="Proteomes" id="UP000177838">
    <property type="component" value="Unassembled WGS sequence"/>
</dbReference>
<evidence type="ECO:0000313" key="4">
    <source>
        <dbReference type="Proteomes" id="UP000177838"/>
    </source>
</evidence>
<evidence type="ECO:0000313" key="3">
    <source>
        <dbReference type="EMBL" id="OHA59627.1"/>
    </source>
</evidence>
<dbReference type="AlphaFoldDB" id="A0A1G2QGK2"/>
<feature type="transmembrane region" description="Helical" evidence="2">
    <location>
        <begin position="12"/>
        <end position="33"/>
    </location>
</feature>
<reference evidence="3 4" key="1">
    <citation type="journal article" date="2016" name="Nat. Commun.">
        <title>Thousands of microbial genomes shed light on interconnected biogeochemical processes in an aquifer system.</title>
        <authorList>
            <person name="Anantharaman K."/>
            <person name="Brown C.T."/>
            <person name="Hug L.A."/>
            <person name="Sharon I."/>
            <person name="Castelle C.J."/>
            <person name="Probst A.J."/>
            <person name="Thomas B.C."/>
            <person name="Singh A."/>
            <person name="Wilkins M.J."/>
            <person name="Karaoz U."/>
            <person name="Brodie E.L."/>
            <person name="Williams K.H."/>
            <person name="Hubbard S.S."/>
            <person name="Banfield J.F."/>
        </authorList>
    </citation>
    <scope>NUCLEOTIDE SEQUENCE [LARGE SCALE GENOMIC DNA]</scope>
</reference>
<dbReference type="InterPro" id="IPR023346">
    <property type="entry name" value="Lysozyme-like_dom_sf"/>
</dbReference>
<keyword evidence="2" id="KW-0472">Membrane</keyword>
<dbReference type="EMBL" id="MHTK01000006">
    <property type="protein sequence ID" value="OHA59627.1"/>
    <property type="molecule type" value="Genomic_DNA"/>
</dbReference>
<name>A0A1G2QGK2_9BACT</name>
<sequence>MVLFNRGKEGILKGLVLATLFSFMIGGAIIVLGPATVSAQQSEAEKLARENELRKQLEQVEADIARNTQLLQSKQKESSSIERDISILTYEINQAKLKIKQKQIEIQRLGGDITKRENTINDLSVEIEQEKESLAELLRETKSLDRTDLAELILGNNTLSDFFVDMDSFKFIQSNIHQSFQVMRGTQVEATKEKVTLERRKSAEEDAKRIIESETKKIAAAEAEKKKLLALSRSEEKAYKDIISEREVQRAAIRSALFRLRDSANITFGEAVDMAVSISKQTGVRPAFALAILKQESNIGQNVGTCNRPGDPPEKQYDKIMHPTRDIPPFLRITSELGLDPKTTPLSCPLGYGYGGAMGPAQFIPSTWEPYKARIAGVTGNNPPSPWRPQDAFTASQLLLRDLGAAAGGYTAERTASLRYYAGGNWSDPRNAFYGDSVMRLAMEMQAQIDILQGN</sequence>
<proteinExistence type="predicted"/>
<dbReference type="Gene3D" id="6.10.250.3150">
    <property type="match status" value="1"/>
</dbReference>
<dbReference type="SUPFAM" id="SSF53955">
    <property type="entry name" value="Lysozyme-like"/>
    <property type="match status" value="1"/>
</dbReference>
<feature type="coiled-coil region" evidence="1">
    <location>
        <begin position="204"/>
        <end position="238"/>
    </location>
</feature>
<keyword evidence="2" id="KW-1133">Transmembrane helix</keyword>
<comment type="caution">
    <text evidence="3">The sequence shown here is derived from an EMBL/GenBank/DDBJ whole genome shotgun (WGS) entry which is preliminary data.</text>
</comment>
<dbReference type="STRING" id="1802439.A2589_02085"/>
<keyword evidence="2" id="KW-0812">Transmembrane</keyword>